<dbReference type="NCBIfam" id="TIGR00547">
    <property type="entry name" value="lolA"/>
    <property type="match status" value="1"/>
</dbReference>
<dbReference type="InterPro" id="IPR004564">
    <property type="entry name" value="OM_lipoprot_carrier_LolA-like"/>
</dbReference>
<keyword evidence="9 10" id="KW-0143">Chaperone</keyword>
<evidence type="ECO:0000256" key="7">
    <source>
        <dbReference type="ARBA" id="ARBA00022764"/>
    </source>
</evidence>
<evidence type="ECO:0000256" key="4">
    <source>
        <dbReference type="ARBA" id="ARBA00014035"/>
    </source>
</evidence>
<evidence type="ECO:0000256" key="8">
    <source>
        <dbReference type="ARBA" id="ARBA00022927"/>
    </source>
</evidence>
<dbReference type="EMBL" id="JBHRYR010000003">
    <property type="protein sequence ID" value="MFC3853037.1"/>
    <property type="molecule type" value="Genomic_DNA"/>
</dbReference>
<evidence type="ECO:0000313" key="12">
    <source>
        <dbReference type="Proteomes" id="UP001595617"/>
    </source>
</evidence>
<dbReference type="SUPFAM" id="SSF89392">
    <property type="entry name" value="Prokaryotic lipoproteins and lipoprotein localization factors"/>
    <property type="match status" value="1"/>
</dbReference>
<feature type="chain" id="PRO_5044936275" description="Outer-membrane lipoprotein carrier protein" evidence="10">
    <location>
        <begin position="31"/>
        <end position="218"/>
    </location>
</feature>
<organism evidence="11 12">
    <name type="scientific">Saccharospirillum mangrovi</name>
    <dbReference type="NCBI Taxonomy" id="2161747"/>
    <lineage>
        <taxon>Bacteria</taxon>
        <taxon>Pseudomonadati</taxon>
        <taxon>Pseudomonadota</taxon>
        <taxon>Gammaproteobacteria</taxon>
        <taxon>Oceanospirillales</taxon>
        <taxon>Saccharospirillaceae</taxon>
        <taxon>Saccharospirillum</taxon>
    </lineage>
</organism>
<comment type="caution">
    <text evidence="11">The sequence shown here is derived from an EMBL/GenBank/DDBJ whole genome shotgun (WGS) entry which is preliminary data.</text>
</comment>
<keyword evidence="7 10" id="KW-0574">Periplasm</keyword>
<evidence type="ECO:0000313" key="11">
    <source>
        <dbReference type="EMBL" id="MFC3853037.1"/>
    </source>
</evidence>
<evidence type="ECO:0000256" key="10">
    <source>
        <dbReference type="HAMAP-Rule" id="MF_00240"/>
    </source>
</evidence>
<keyword evidence="5 10" id="KW-0813">Transport</keyword>
<dbReference type="InterPro" id="IPR018323">
    <property type="entry name" value="OM_lipoprot_carrier_LolA_Pbac"/>
</dbReference>
<evidence type="ECO:0000256" key="1">
    <source>
        <dbReference type="ARBA" id="ARBA00004418"/>
    </source>
</evidence>
<evidence type="ECO:0000256" key="6">
    <source>
        <dbReference type="ARBA" id="ARBA00022729"/>
    </source>
</evidence>
<keyword evidence="11" id="KW-0449">Lipoprotein</keyword>
<comment type="function">
    <text evidence="10">Participates in the translocation of lipoproteins from the inner membrane to the outer membrane. Only forms a complex with a lipoprotein if the residue after the N-terminal Cys is not an aspartate (The Asp acts as a targeting signal to indicate that the lipoprotein should stay in the inner membrane).</text>
</comment>
<reference evidence="12" key="1">
    <citation type="journal article" date="2019" name="Int. J. Syst. Evol. Microbiol.">
        <title>The Global Catalogue of Microorganisms (GCM) 10K type strain sequencing project: providing services to taxonomists for standard genome sequencing and annotation.</title>
        <authorList>
            <consortium name="The Broad Institute Genomics Platform"/>
            <consortium name="The Broad Institute Genome Sequencing Center for Infectious Disease"/>
            <person name="Wu L."/>
            <person name="Ma J."/>
        </authorList>
    </citation>
    <scope>NUCLEOTIDE SEQUENCE [LARGE SCALE GENOMIC DNA]</scope>
    <source>
        <strain evidence="12">IBRC 10765</strain>
    </source>
</reference>
<comment type="subunit">
    <text evidence="3 10">Monomer.</text>
</comment>
<dbReference type="HAMAP" id="MF_00240">
    <property type="entry name" value="LolA"/>
    <property type="match status" value="1"/>
</dbReference>
<comment type="similarity">
    <text evidence="2 10">Belongs to the LolA family.</text>
</comment>
<dbReference type="PANTHER" id="PTHR35869">
    <property type="entry name" value="OUTER-MEMBRANE LIPOPROTEIN CARRIER PROTEIN"/>
    <property type="match status" value="1"/>
</dbReference>
<name>A0ABV8A013_9GAMM</name>
<dbReference type="Pfam" id="PF03548">
    <property type="entry name" value="LolA"/>
    <property type="match status" value="1"/>
</dbReference>
<dbReference type="InterPro" id="IPR029046">
    <property type="entry name" value="LolA/LolB/LppX"/>
</dbReference>
<evidence type="ECO:0000256" key="3">
    <source>
        <dbReference type="ARBA" id="ARBA00011245"/>
    </source>
</evidence>
<sequence length="218" mass="24474" precursor="true">MRICNSLYVVRRLCTLALVAVLTLGNSALADDIDALMARLSNLNSLSTNFRQLTLDASETNIQTISGTLQLVRPAQLYWYSDVPYEQSIYVNEGTLWIFDMDLAQAIRQPVEEQWEQSPALVLTGTREQITERYAVEQIVNRPPFATFTLTPRGENNAIESLDLAFEGNTPTSIRLRDGFNQTTLVNFDNLTLNPELDPEIFVFNPPAGVDVIDQMGQ</sequence>
<evidence type="ECO:0000256" key="9">
    <source>
        <dbReference type="ARBA" id="ARBA00023186"/>
    </source>
</evidence>
<keyword evidence="12" id="KW-1185">Reference proteome</keyword>
<dbReference type="Proteomes" id="UP001595617">
    <property type="component" value="Unassembled WGS sequence"/>
</dbReference>
<feature type="signal peptide" evidence="10">
    <location>
        <begin position="1"/>
        <end position="30"/>
    </location>
</feature>
<comment type="subcellular location">
    <subcellularLocation>
        <location evidence="1 10">Periplasm</location>
    </subcellularLocation>
</comment>
<proteinExistence type="inferred from homology"/>
<keyword evidence="6 10" id="KW-0732">Signal</keyword>
<dbReference type="RefSeq" id="WP_380695811.1">
    <property type="nucleotide sequence ID" value="NZ_JBHRYR010000003.1"/>
</dbReference>
<dbReference type="CDD" id="cd16325">
    <property type="entry name" value="LolA"/>
    <property type="match status" value="1"/>
</dbReference>
<accession>A0ABV8A013</accession>
<evidence type="ECO:0000256" key="5">
    <source>
        <dbReference type="ARBA" id="ARBA00022448"/>
    </source>
</evidence>
<gene>
    <name evidence="10 11" type="primary">lolA</name>
    <name evidence="11" type="ORF">ACFOOG_09370</name>
</gene>
<dbReference type="Gene3D" id="2.50.20.10">
    <property type="entry name" value="Lipoprotein localisation LolA/LolB/LppX"/>
    <property type="match status" value="1"/>
</dbReference>
<protein>
    <recommendedName>
        <fullName evidence="4 10">Outer-membrane lipoprotein carrier protein</fullName>
    </recommendedName>
</protein>
<keyword evidence="8 10" id="KW-0653">Protein transport</keyword>
<evidence type="ECO:0000256" key="2">
    <source>
        <dbReference type="ARBA" id="ARBA00007615"/>
    </source>
</evidence>
<dbReference type="PANTHER" id="PTHR35869:SF1">
    <property type="entry name" value="OUTER-MEMBRANE LIPOPROTEIN CARRIER PROTEIN"/>
    <property type="match status" value="1"/>
</dbReference>